<keyword evidence="3 6" id="KW-0808">Transferase</keyword>
<keyword evidence="9" id="KW-1185">Reference proteome</keyword>
<dbReference type="InterPro" id="IPR000092">
    <property type="entry name" value="Polyprenyl_synt"/>
</dbReference>
<evidence type="ECO:0000256" key="1">
    <source>
        <dbReference type="ARBA" id="ARBA00001946"/>
    </source>
</evidence>
<dbReference type="GO" id="GO:0008299">
    <property type="term" value="P:isoprenoid biosynthetic process"/>
    <property type="evidence" value="ECO:0007669"/>
    <property type="project" value="InterPro"/>
</dbReference>
<evidence type="ECO:0000256" key="3">
    <source>
        <dbReference type="ARBA" id="ARBA00022679"/>
    </source>
</evidence>
<comment type="caution">
    <text evidence="8">The sequence shown here is derived from an EMBL/GenBank/DDBJ whole genome shotgun (WGS) entry which is preliminary data.</text>
</comment>
<dbReference type="CDD" id="cd00685">
    <property type="entry name" value="Trans_IPPS_HT"/>
    <property type="match status" value="1"/>
</dbReference>
<dbReference type="InterPro" id="IPR033749">
    <property type="entry name" value="Polyprenyl_synt_CS"/>
</dbReference>
<dbReference type="SFLD" id="SFLDS00005">
    <property type="entry name" value="Isoprenoid_Synthase_Type_I"/>
    <property type="match status" value="1"/>
</dbReference>
<evidence type="ECO:0000313" key="8">
    <source>
        <dbReference type="EMBL" id="KAA1378826.1"/>
    </source>
</evidence>
<evidence type="ECO:0000256" key="5">
    <source>
        <dbReference type="ARBA" id="ARBA00022842"/>
    </source>
</evidence>
<dbReference type="EMBL" id="SDPP02000002">
    <property type="protein sequence ID" value="KAA1378826.1"/>
    <property type="molecule type" value="Genomic_DNA"/>
</dbReference>
<dbReference type="GO" id="GO:0004659">
    <property type="term" value="F:prenyltransferase activity"/>
    <property type="evidence" value="ECO:0007669"/>
    <property type="project" value="InterPro"/>
</dbReference>
<name>A0A641APN0_9ACTN</name>
<keyword evidence="5" id="KW-0460">Magnesium</keyword>
<proteinExistence type="inferred from homology"/>
<feature type="region of interest" description="Disordered" evidence="7">
    <location>
        <begin position="67"/>
        <end position="91"/>
    </location>
</feature>
<gene>
    <name evidence="8" type="ORF">ESP62_010035</name>
</gene>
<evidence type="ECO:0000313" key="9">
    <source>
        <dbReference type="Proteomes" id="UP001515100"/>
    </source>
</evidence>
<comment type="cofactor">
    <cofactor evidence="1">
        <name>Mg(2+)</name>
        <dbReference type="ChEBI" id="CHEBI:18420"/>
    </cofactor>
</comment>
<dbReference type="Pfam" id="PF00348">
    <property type="entry name" value="polyprenyl_synt"/>
    <property type="match status" value="1"/>
</dbReference>
<dbReference type="PROSITE" id="PS00444">
    <property type="entry name" value="POLYPRENYL_SYNTHASE_2"/>
    <property type="match status" value="1"/>
</dbReference>
<dbReference type="GO" id="GO:0046872">
    <property type="term" value="F:metal ion binding"/>
    <property type="evidence" value="ECO:0007669"/>
    <property type="project" value="UniProtKB-KW"/>
</dbReference>
<sequence>MGPDLDELADAAVSFVAGGKRLRPQFCFAGWLVAGGRADDPAIVPAAAALEWLQGSALVHDDLMDGSDTRRGRPSVHREFEARHRDGRREGDSAGFGESVAVLLGDLMLSWCDEMFRASALPTVPAALAFLDLCKTEVVAGQFLDVVGQTRATLSVAEAMRVVRFKSAKYTVERPLHMGAALAGAGDGLIASLSDVALPLGEAFQLRDDVLGVFGDPAVTGKPAGDDLREGKRTVLVARTHELTDDAGRALLAEGLGTADAVAALTDLIRTSGAWDAVEADIARLEAEADAAIDRIGGTAPEVLGPLALIATRRSR</sequence>
<dbReference type="SUPFAM" id="SSF48576">
    <property type="entry name" value="Terpenoid synthases"/>
    <property type="match status" value="1"/>
</dbReference>
<dbReference type="PANTHER" id="PTHR12001">
    <property type="entry name" value="GERANYLGERANYL PYROPHOSPHATE SYNTHASE"/>
    <property type="match status" value="1"/>
</dbReference>
<dbReference type="PANTHER" id="PTHR12001:SF85">
    <property type="entry name" value="SHORT CHAIN ISOPRENYL DIPHOSPHATE SYNTHASE"/>
    <property type="match status" value="1"/>
</dbReference>
<dbReference type="PROSITE" id="PS00723">
    <property type="entry name" value="POLYPRENYL_SYNTHASE_1"/>
    <property type="match status" value="1"/>
</dbReference>
<reference evidence="8" key="1">
    <citation type="submission" date="2019-09" db="EMBL/GenBank/DDBJ databases">
        <authorList>
            <person name="Li J."/>
        </authorList>
    </citation>
    <scope>NUCLEOTIDE SEQUENCE [LARGE SCALE GENOMIC DNA]</scope>
    <source>
        <strain evidence="8">NRBC 14897</strain>
    </source>
</reference>
<evidence type="ECO:0000256" key="7">
    <source>
        <dbReference type="SAM" id="MobiDB-lite"/>
    </source>
</evidence>
<dbReference type="OrthoDB" id="4497239at2"/>
<evidence type="ECO:0000256" key="2">
    <source>
        <dbReference type="ARBA" id="ARBA00006706"/>
    </source>
</evidence>
<dbReference type="InterPro" id="IPR008949">
    <property type="entry name" value="Isoprenoid_synthase_dom_sf"/>
</dbReference>
<dbReference type="Proteomes" id="UP001515100">
    <property type="component" value="Unassembled WGS sequence"/>
</dbReference>
<comment type="similarity">
    <text evidence="2 6">Belongs to the FPP/GGPP synthase family.</text>
</comment>
<dbReference type="Gene3D" id="1.10.600.10">
    <property type="entry name" value="Farnesyl Diphosphate Synthase"/>
    <property type="match status" value="1"/>
</dbReference>
<evidence type="ECO:0000256" key="4">
    <source>
        <dbReference type="ARBA" id="ARBA00022723"/>
    </source>
</evidence>
<keyword evidence="4" id="KW-0479">Metal-binding</keyword>
<accession>A0A641APN0</accession>
<protein>
    <submittedName>
        <fullName evidence="8">Polyprenyl synthetase family protein</fullName>
    </submittedName>
</protein>
<dbReference type="AlphaFoldDB" id="A0A641APN0"/>
<evidence type="ECO:0000256" key="6">
    <source>
        <dbReference type="RuleBase" id="RU004466"/>
    </source>
</evidence>
<organism evidence="8 9">
    <name type="scientific">Aeromicrobium fastidiosum</name>
    <dbReference type="NCBI Taxonomy" id="52699"/>
    <lineage>
        <taxon>Bacteria</taxon>
        <taxon>Bacillati</taxon>
        <taxon>Actinomycetota</taxon>
        <taxon>Actinomycetes</taxon>
        <taxon>Propionibacteriales</taxon>
        <taxon>Nocardioidaceae</taxon>
        <taxon>Aeromicrobium</taxon>
    </lineage>
</organism>